<dbReference type="Gene3D" id="3.40.50.620">
    <property type="entry name" value="HUPs"/>
    <property type="match status" value="1"/>
</dbReference>
<dbReference type="EMBL" id="JAGSOG010000002">
    <property type="protein sequence ID" value="MBR7831771.1"/>
    <property type="molecule type" value="Genomic_DNA"/>
</dbReference>
<evidence type="ECO:0000256" key="1">
    <source>
        <dbReference type="ARBA" id="ARBA00005187"/>
    </source>
</evidence>
<evidence type="ECO:0000313" key="11">
    <source>
        <dbReference type="EMBL" id="MBR7831771.1"/>
    </source>
</evidence>
<gene>
    <name evidence="11" type="ORF">KDL01_00780</name>
</gene>
<dbReference type="GO" id="GO:0004066">
    <property type="term" value="F:asparagine synthase (glutamine-hydrolyzing) activity"/>
    <property type="evidence" value="ECO:0007669"/>
    <property type="project" value="UniProtKB-EC"/>
</dbReference>
<evidence type="ECO:0000259" key="10">
    <source>
        <dbReference type="Pfam" id="PF13537"/>
    </source>
</evidence>
<reference evidence="11" key="1">
    <citation type="submission" date="2021-04" db="EMBL/GenBank/DDBJ databases">
        <title>Genome based classification of Actinospica acidithermotolerans sp. nov., an actinobacterium isolated from an Indonesian hot spring.</title>
        <authorList>
            <person name="Kusuma A.B."/>
            <person name="Putra K.E."/>
            <person name="Nafisah S."/>
            <person name="Loh J."/>
            <person name="Nouioui I."/>
            <person name="Goodfellow M."/>
        </authorList>
    </citation>
    <scope>NUCLEOTIDE SEQUENCE</scope>
    <source>
        <strain evidence="11">CSCA 57</strain>
    </source>
</reference>
<keyword evidence="4" id="KW-0547">Nucleotide-binding</keyword>
<dbReference type="CDD" id="cd01991">
    <property type="entry name" value="Asn_synthase_B_C"/>
    <property type="match status" value="1"/>
</dbReference>
<evidence type="ECO:0000256" key="2">
    <source>
        <dbReference type="ARBA" id="ARBA00005752"/>
    </source>
</evidence>
<accession>A0A941EIB8</accession>
<name>A0A941EIB8_9ACTN</name>
<dbReference type="InterPro" id="IPR051786">
    <property type="entry name" value="ASN_synthetase/amidase"/>
</dbReference>
<dbReference type="GO" id="GO:0005829">
    <property type="term" value="C:cytosol"/>
    <property type="evidence" value="ECO:0007669"/>
    <property type="project" value="TreeGrafter"/>
</dbReference>
<dbReference type="GO" id="GO:0005524">
    <property type="term" value="F:ATP binding"/>
    <property type="evidence" value="ECO:0007669"/>
    <property type="project" value="UniProtKB-KW"/>
</dbReference>
<dbReference type="PANTHER" id="PTHR43284:SF1">
    <property type="entry name" value="ASPARAGINE SYNTHETASE"/>
    <property type="match status" value="1"/>
</dbReference>
<dbReference type="InterPro" id="IPR006426">
    <property type="entry name" value="Asn_synth_AEB"/>
</dbReference>
<comment type="catalytic activity">
    <reaction evidence="7">
        <text>L-aspartate + L-glutamine + ATP + H2O = L-asparagine + L-glutamate + AMP + diphosphate + H(+)</text>
        <dbReference type="Rhea" id="RHEA:12228"/>
        <dbReference type="ChEBI" id="CHEBI:15377"/>
        <dbReference type="ChEBI" id="CHEBI:15378"/>
        <dbReference type="ChEBI" id="CHEBI:29985"/>
        <dbReference type="ChEBI" id="CHEBI:29991"/>
        <dbReference type="ChEBI" id="CHEBI:30616"/>
        <dbReference type="ChEBI" id="CHEBI:33019"/>
        <dbReference type="ChEBI" id="CHEBI:58048"/>
        <dbReference type="ChEBI" id="CHEBI:58359"/>
        <dbReference type="ChEBI" id="CHEBI:456215"/>
        <dbReference type="EC" id="6.3.5.4"/>
    </reaction>
</comment>
<evidence type="ECO:0000256" key="5">
    <source>
        <dbReference type="ARBA" id="ARBA00022840"/>
    </source>
</evidence>
<comment type="caution">
    <text evidence="11">The sequence shown here is derived from an EMBL/GenBank/DDBJ whole genome shotgun (WGS) entry which is preliminary data.</text>
</comment>
<dbReference type="InterPro" id="IPR001962">
    <property type="entry name" value="Asn_synthase"/>
</dbReference>
<feature type="domain" description="Glutamine amidotransferase type-2" evidence="10">
    <location>
        <begin position="49"/>
        <end position="168"/>
    </location>
</feature>
<keyword evidence="5" id="KW-0067">ATP-binding</keyword>
<evidence type="ECO:0000256" key="7">
    <source>
        <dbReference type="ARBA" id="ARBA00048741"/>
    </source>
</evidence>
<dbReference type="EC" id="6.3.5.4" evidence="3"/>
<dbReference type="SUPFAM" id="SSF56235">
    <property type="entry name" value="N-terminal nucleophile aminohydrolases (Ntn hydrolases)"/>
    <property type="match status" value="1"/>
</dbReference>
<dbReference type="SUPFAM" id="SSF52402">
    <property type="entry name" value="Adenine nucleotide alpha hydrolases-like"/>
    <property type="match status" value="1"/>
</dbReference>
<comment type="similarity">
    <text evidence="2">Belongs to the asparagine synthetase family.</text>
</comment>
<evidence type="ECO:0000256" key="3">
    <source>
        <dbReference type="ARBA" id="ARBA00012737"/>
    </source>
</evidence>
<dbReference type="InterPro" id="IPR029055">
    <property type="entry name" value="Ntn_hydrolases_N"/>
</dbReference>
<dbReference type="GO" id="GO:0006529">
    <property type="term" value="P:asparagine biosynthetic process"/>
    <property type="evidence" value="ECO:0007669"/>
    <property type="project" value="UniProtKB-KW"/>
</dbReference>
<evidence type="ECO:0000256" key="8">
    <source>
        <dbReference type="SAM" id="MobiDB-lite"/>
    </source>
</evidence>
<keyword evidence="6" id="KW-0028">Amino-acid biosynthesis</keyword>
<proteinExistence type="inferred from homology"/>
<dbReference type="InterPro" id="IPR014729">
    <property type="entry name" value="Rossmann-like_a/b/a_fold"/>
</dbReference>
<sequence>MPVDRSSIVPVSYISGSIGRGPRESGADLRPPLSAAALTSCSLQTPSSRLQVHGVVRQAQSLASHQWSDGVDSLVFSGDLYNLRSLTAMARAAVGSRVEIASAAQVLEILLRHRRDQFFAEVDGKFAIVRTGPWGAELIRDKMGEEQLYFGRCADRGLVFSSTIRPLVAHVEGAEFYVPDSVRVFETPVGAETMFRDIAKVEPGSLVRVAAARQAAASRYWEIRPSAETITDEAEAAEALRGVLTDSLRSRMPPTGEVSAYLSGGQDSSWVNCALAALGTPARTAYTTAFRELDSVYNEVPHAAKVAAHLGIEHLVLEPDAEDFAEHFPTTMAIFDEVKANAAHFTEYWIARAAAARGDRTLLSGYGADEALGGEVRYLVMYLDRDRTRNRGLFESNPMVANYAPLSRLLSAHAQDAPEWEKYYALMRRGAPTDGDEEPFRESVYSTFRRADRLIDQMGLTDIVISGQPLLDTAKVNKYWGIDKVCPFLDPRVVDLAFSLNERSKIRGLSTKSILRGISRGLVPDEITDRTDKVGFAFPHNEAGYADRIRHWADALARRTGREVRPDAGRGRYDRAVLMAASEELVRRSHEDGGRASRQENPQPLIPREC</sequence>
<evidence type="ECO:0000256" key="4">
    <source>
        <dbReference type="ARBA" id="ARBA00022741"/>
    </source>
</evidence>
<dbReference type="PIRSF" id="PIRSF001589">
    <property type="entry name" value="Asn_synthetase_glu-h"/>
    <property type="match status" value="1"/>
</dbReference>
<dbReference type="RefSeq" id="WP_212526304.1">
    <property type="nucleotide sequence ID" value="NZ_JAGSOG010000002.1"/>
</dbReference>
<feature type="region of interest" description="Disordered" evidence="8">
    <location>
        <begin position="586"/>
        <end position="610"/>
    </location>
</feature>
<dbReference type="Pfam" id="PF00733">
    <property type="entry name" value="Asn_synthase"/>
    <property type="match status" value="1"/>
</dbReference>
<keyword evidence="12" id="KW-1185">Reference proteome</keyword>
<feature type="compositionally biased region" description="Basic and acidic residues" evidence="8">
    <location>
        <begin position="586"/>
        <end position="598"/>
    </location>
</feature>
<dbReference type="AlphaFoldDB" id="A0A941EIB8"/>
<dbReference type="Gene3D" id="3.60.20.10">
    <property type="entry name" value="Glutamine Phosphoribosylpyrophosphate, subunit 1, domain 1"/>
    <property type="match status" value="1"/>
</dbReference>
<dbReference type="Proteomes" id="UP000675781">
    <property type="component" value="Unassembled WGS sequence"/>
</dbReference>
<evidence type="ECO:0000313" key="12">
    <source>
        <dbReference type="Proteomes" id="UP000675781"/>
    </source>
</evidence>
<feature type="domain" description="Asparagine synthetase" evidence="9">
    <location>
        <begin position="240"/>
        <end position="585"/>
    </location>
</feature>
<evidence type="ECO:0000256" key="6">
    <source>
        <dbReference type="ARBA" id="ARBA00022888"/>
    </source>
</evidence>
<organism evidence="11 12">
    <name type="scientific">Actinospica durhamensis</name>
    <dbReference type="NCBI Taxonomy" id="1508375"/>
    <lineage>
        <taxon>Bacteria</taxon>
        <taxon>Bacillati</taxon>
        <taxon>Actinomycetota</taxon>
        <taxon>Actinomycetes</taxon>
        <taxon>Catenulisporales</taxon>
        <taxon>Actinospicaceae</taxon>
        <taxon>Actinospica</taxon>
    </lineage>
</organism>
<evidence type="ECO:0000259" key="9">
    <source>
        <dbReference type="Pfam" id="PF00733"/>
    </source>
</evidence>
<protein>
    <recommendedName>
        <fullName evidence="3">asparagine synthase (glutamine-hydrolyzing)</fullName>
        <ecNumber evidence="3">6.3.5.4</ecNumber>
    </recommendedName>
</protein>
<comment type="pathway">
    <text evidence="1">Amino-acid biosynthesis; L-asparagine biosynthesis; L-asparagine from L-aspartate (L-Gln route): step 1/1.</text>
</comment>
<dbReference type="InterPro" id="IPR017932">
    <property type="entry name" value="GATase_2_dom"/>
</dbReference>
<dbReference type="PANTHER" id="PTHR43284">
    <property type="entry name" value="ASPARAGINE SYNTHETASE (GLUTAMINE-HYDROLYZING)"/>
    <property type="match status" value="1"/>
</dbReference>
<dbReference type="Pfam" id="PF13537">
    <property type="entry name" value="GATase_7"/>
    <property type="match status" value="1"/>
</dbReference>
<keyword evidence="6" id="KW-0061">Asparagine biosynthesis</keyword>